<dbReference type="EMBL" id="AP019514">
    <property type="protein sequence ID" value="BBI61675.1"/>
    <property type="molecule type" value="Genomic_DNA"/>
</dbReference>
<sequence length="161" mass="18270">MGLEIRGINATKIRLDNIVNRTNRSVYALMEQAAKEMKRRVELQTHLQTGALERSIRIRRLSRAGINGRTSYEVYVDPNARRNVRTRTGIKRQRVQTYAKRLETGEFSGLGKRSQEKNSSVRSMGASLSVGPGFFSRSAAFVKAIYRRKIELAAREAARRG</sequence>
<evidence type="ECO:0000313" key="2">
    <source>
        <dbReference type="Proteomes" id="UP000320231"/>
    </source>
</evidence>
<organism evidence="1 2">
    <name type="scientific">Vreelandella sulfidaeris</name>
    <dbReference type="NCBI Taxonomy" id="115553"/>
    <lineage>
        <taxon>Bacteria</taxon>
        <taxon>Pseudomonadati</taxon>
        <taxon>Pseudomonadota</taxon>
        <taxon>Gammaproteobacteria</taxon>
        <taxon>Oceanospirillales</taxon>
        <taxon>Halomonadaceae</taxon>
        <taxon>Vreelandella</taxon>
    </lineage>
</organism>
<accession>A0A455U6T3</accession>
<proteinExistence type="predicted"/>
<dbReference type="KEGG" id="hsr:HSBAA_29810"/>
<dbReference type="AlphaFoldDB" id="A0A455U6T3"/>
<gene>
    <name evidence="1" type="ORF">HSBAA_29810</name>
</gene>
<evidence type="ECO:0000313" key="1">
    <source>
        <dbReference type="EMBL" id="BBI61675.1"/>
    </source>
</evidence>
<name>A0A455U6T3_9GAMM</name>
<reference evidence="1 2" key="1">
    <citation type="journal article" date="2019" name="Microbiol. Resour. Announc.">
        <title>Complete Genome Sequence of Halomonas sulfidaeris Strain Esulfide1 Isolated from a Metal Sulfide Rock at a Depth of 2,200 Meters, Obtained Using Nanopore Sequencing.</title>
        <authorList>
            <person name="Saito M."/>
            <person name="Nishigata A."/>
            <person name="Galipon J."/>
            <person name="Arakawa K."/>
        </authorList>
    </citation>
    <scope>NUCLEOTIDE SEQUENCE [LARGE SCALE GENOMIC DNA]</scope>
    <source>
        <strain evidence="1 2">ATCC BAA-803</strain>
    </source>
</reference>
<protein>
    <submittedName>
        <fullName evidence="1">Uncharacterized protein</fullName>
    </submittedName>
</protein>
<dbReference type="Proteomes" id="UP000320231">
    <property type="component" value="Chromosome"/>
</dbReference>